<dbReference type="EMBL" id="BPQO01000016">
    <property type="protein sequence ID" value="GJD90210.1"/>
    <property type="molecule type" value="Genomic_DNA"/>
</dbReference>
<reference evidence="1" key="1">
    <citation type="journal article" date="2016" name="Front. Microbiol.">
        <title>Genome Sequence of the Piezophilic, Mesophilic Sulfate-Reducing Bacterium Desulfovibrio indicus J2T.</title>
        <authorList>
            <person name="Cao J."/>
            <person name="Maignien L."/>
            <person name="Shao Z."/>
            <person name="Alain K."/>
            <person name="Jebbar M."/>
        </authorList>
    </citation>
    <scope>NUCLEOTIDE SEQUENCE</scope>
    <source>
        <strain evidence="1">DSM 16372</strain>
    </source>
</reference>
<reference evidence="1" key="2">
    <citation type="submission" date="2021-08" db="EMBL/GenBank/DDBJ databases">
        <authorList>
            <person name="Tani A."/>
            <person name="Ola A."/>
            <person name="Ogura Y."/>
            <person name="Katsura K."/>
            <person name="Hayashi T."/>
        </authorList>
    </citation>
    <scope>NUCLEOTIDE SEQUENCE</scope>
    <source>
        <strain evidence="1">DSM 16372</strain>
    </source>
</reference>
<keyword evidence="2" id="KW-1185">Reference proteome</keyword>
<evidence type="ECO:0000313" key="2">
    <source>
        <dbReference type="Proteomes" id="UP001055247"/>
    </source>
</evidence>
<proteinExistence type="predicted"/>
<organism evidence="1 2">
    <name type="scientific">Methylobacterium hispanicum</name>
    <dbReference type="NCBI Taxonomy" id="270350"/>
    <lineage>
        <taxon>Bacteria</taxon>
        <taxon>Pseudomonadati</taxon>
        <taxon>Pseudomonadota</taxon>
        <taxon>Alphaproteobacteria</taxon>
        <taxon>Hyphomicrobiales</taxon>
        <taxon>Methylobacteriaceae</taxon>
        <taxon>Methylobacterium</taxon>
    </lineage>
</organism>
<comment type="caution">
    <text evidence="1">The sequence shown here is derived from an EMBL/GenBank/DDBJ whole genome shotgun (WGS) entry which is preliminary data.</text>
</comment>
<dbReference type="Proteomes" id="UP001055247">
    <property type="component" value="Unassembled WGS sequence"/>
</dbReference>
<accession>A0AAV4ZRK4</accession>
<dbReference type="AlphaFoldDB" id="A0AAV4ZRK4"/>
<gene>
    <name evidence="1" type="ORF">BHAOGJBA_3745</name>
</gene>
<name>A0AAV4ZRK4_9HYPH</name>
<sequence>MTGVVSEIATGTAPRPLSHRERVGVRGMTFQS</sequence>
<protein>
    <submittedName>
        <fullName evidence="1">Uncharacterized protein</fullName>
    </submittedName>
</protein>
<evidence type="ECO:0000313" key="1">
    <source>
        <dbReference type="EMBL" id="GJD90210.1"/>
    </source>
</evidence>